<dbReference type="PANTHER" id="PTHR21089">
    <property type="entry name" value="SHIKIMATE DEHYDROGENASE"/>
    <property type="match status" value="1"/>
</dbReference>
<dbReference type="SUPFAM" id="SSF52540">
    <property type="entry name" value="P-loop containing nucleoside triphosphate hydrolases"/>
    <property type="match status" value="1"/>
</dbReference>
<dbReference type="UniPathway" id="UPA00053">
    <property type="reaction ID" value="UER00087"/>
</dbReference>
<dbReference type="CDD" id="cd01065">
    <property type="entry name" value="NAD_bind_Shikimate_DH"/>
    <property type="match status" value="1"/>
</dbReference>
<feature type="domain" description="SDH C-terminal" evidence="12">
    <location>
        <begin position="928"/>
        <end position="957"/>
    </location>
</feature>
<dbReference type="EC" id="2.7.1.71" evidence="2"/>
<evidence type="ECO:0000256" key="6">
    <source>
        <dbReference type="ARBA" id="ARBA00022777"/>
    </source>
</evidence>
<dbReference type="InterPro" id="IPR023000">
    <property type="entry name" value="Shikimate_kinase_CS"/>
</dbReference>
<evidence type="ECO:0000256" key="9">
    <source>
        <dbReference type="ARBA" id="ARBA00048567"/>
    </source>
</evidence>
<evidence type="ECO:0000256" key="4">
    <source>
        <dbReference type="ARBA" id="ARBA00022679"/>
    </source>
</evidence>
<evidence type="ECO:0000313" key="14">
    <source>
        <dbReference type="Proteomes" id="UP000241890"/>
    </source>
</evidence>
<dbReference type="Pfam" id="PF18317">
    <property type="entry name" value="SDH_C"/>
    <property type="match status" value="1"/>
</dbReference>
<dbReference type="InterPro" id="IPR031322">
    <property type="entry name" value="Shikimate/glucono_kinase"/>
</dbReference>
<sequence length="966" mass="103670">MGESVVVVGMRGAGKSTLGRVGATVLGYAFIDMDEELERDAGKSCGDIVAAEGWDGFRRLELEAFEKVLAAHPQGAVISCGGGIVETEPARERLQMLQAVIFVDRHIKDIVAELEAKEAANQSEVEDSQSLARRPKYGAGIEEVYQRRLPWFLACATHRFCIGLEDREWDRVSAEFTAFARSLFFAPEPSALVPNSRLHLACSATEVGKLAAAGADGVWLGGSELVEQWPAKLAMARRRTALPVIVDAGQDDALAVMGLRLSAEAVAVDSAKVMESALRTVSPRWFGTTVFAVRVAVKNLSSAASIEASLDAFCAGVSSEHASRIALLIVTAPRIADALEATRLVTALERRVQAAAANSGGNALPKLQAFMLDVARCEGEGVPLAQALASGRCGPALLPLSPAAAVQLREALPVFPERHFCLIGGSVRSSPSPSMHNAGFRALGLPARYTLCETMDGARIQTTLETERFRGASVTMPHKELVLEYMDTLSDAAKRIGAINTVIKSKTDELHGDNTDWFGLYQLCKAGLAARKENPSETQSRGKALLLGAGGTALAAAYCIEQLGLDLVVWNRSTARAEALVSSFPGTVLADLEGFSDPVDLIIGTVPASSGLRMPDEGYLREHQPVVVDVAYRPRQTELLKQAASCGCITYEGIDMLVEQGLMQMALWTGKPVEEVPRIEMETAARNFYADTDPACERYYLFGHPIRASPSPTLHNQGFQALRMTRHYALCESLDIDVVARKVQEPSFRGASVTIPHKEAVAPLLNNLTPAAEAIGAVNTIIRKEDASLLGDNTDWQGIRALLARSPRLSQLADDGAGPAVVLVVGAGGTALAASYCVVQMGLQLIVYNRTFSKAATVAERFGGAAVQTLEELPAVDCIISTVPSGAGFEAPTHLLASKPAVVDVAYRPRRTKLLQQAETHGCETYEGIEMLVEQGLVQFQLWTGCDAPRARVEEAVYKFYEESEV</sequence>
<evidence type="ECO:0000313" key="13">
    <source>
        <dbReference type="EMBL" id="GBG27741.1"/>
    </source>
</evidence>
<dbReference type="Pfam" id="PF08501">
    <property type="entry name" value="Shikimate_dh_N"/>
    <property type="match status" value="2"/>
</dbReference>
<dbReference type="Gene3D" id="3.40.50.10860">
    <property type="entry name" value="Leucine Dehydrogenase, chain A, domain 1"/>
    <property type="match status" value="2"/>
</dbReference>
<dbReference type="Pfam" id="PF01202">
    <property type="entry name" value="SKI"/>
    <property type="match status" value="1"/>
</dbReference>
<dbReference type="InterPro" id="IPR036291">
    <property type="entry name" value="NAD(P)-bd_dom_sf"/>
</dbReference>
<dbReference type="PROSITE" id="PS01128">
    <property type="entry name" value="SHIKIMATE_KINASE"/>
    <property type="match status" value="1"/>
</dbReference>
<evidence type="ECO:0000256" key="8">
    <source>
        <dbReference type="ARBA" id="ARBA00023141"/>
    </source>
</evidence>
<dbReference type="InParanoid" id="A0A2R5GHH6"/>
<accession>A0A2R5GHH6</accession>
<comment type="caution">
    <text evidence="13">The sequence shown here is derived from an EMBL/GenBank/DDBJ whole genome shotgun (WGS) entry which is preliminary data.</text>
</comment>
<keyword evidence="6" id="KW-0418">Kinase</keyword>
<reference evidence="13 14" key="1">
    <citation type="submission" date="2017-12" db="EMBL/GenBank/DDBJ databases">
        <title>Sequencing, de novo assembly and annotation of complete genome of a new Thraustochytrid species, strain FCC1311.</title>
        <authorList>
            <person name="Sedici K."/>
            <person name="Godart F."/>
            <person name="Aiese Cigliano R."/>
            <person name="Sanseverino W."/>
            <person name="Barakat M."/>
            <person name="Ortet P."/>
            <person name="Marechal E."/>
            <person name="Cagnac O."/>
            <person name="Amato A."/>
        </authorList>
    </citation>
    <scope>NUCLEOTIDE SEQUENCE [LARGE SCALE GENOMIC DNA]</scope>
</reference>
<evidence type="ECO:0000256" key="5">
    <source>
        <dbReference type="ARBA" id="ARBA00022741"/>
    </source>
</evidence>
<dbReference type="EMBL" id="BEYU01000035">
    <property type="protein sequence ID" value="GBG27741.1"/>
    <property type="molecule type" value="Genomic_DNA"/>
</dbReference>
<dbReference type="GO" id="GO:0004765">
    <property type="term" value="F:shikimate kinase activity"/>
    <property type="evidence" value="ECO:0007669"/>
    <property type="project" value="UniProtKB-EC"/>
</dbReference>
<keyword evidence="7" id="KW-0067">ATP-binding</keyword>
<dbReference type="OrthoDB" id="197068at2759"/>
<dbReference type="PANTHER" id="PTHR21089:SF1">
    <property type="entry name" value="BIFUNCTIONAL 3-DEHYDROQUINATE DEHYDRATASE_SHIKIMATE DEHYDROGENASE, CHLOROPLASTIC"/>
    <property type="match status" value="1"/>
</dbReference>
<comment type="catalytic activity">
    <reaction evidence="9">
        <text>shikimate + ATP = 3-phosphoshikimate + ADP + H(+)</text>
        <dbReference type="Rhea" id="RHEA:13121"/>
        <dbReference type="ChEBI" id="CHEBI:15378"/>
        <dbReference type="ChEBI" id="CHEBI:30616"/>
        <dbReference type="ChEBI" id="CHEBI:36208"/>
        <dbReference type="ChEBI" id="CHEBI:145989"/>
        <dbReference type="ChEBI" id="CHEBI:456216"/>
        <dbReference type="EC" id="2.7.1.71"/>
    </reaction>
</comment>
<evidence type="ECO:0000256" key="7">
    <source>
        <dbReference type="ARBA" id="ARBA00022840"/>
    </source>
</evidence>
<evidence type="ECO:0000259" key="11">
    <source>
        <dbReference type="Pfam" id="PF08501"/>
    </source>
</evidence>
<gene>
    <name evidence="13" type="ORF">FCC1311_039642</name>
</gene>
<dbReference type="SUPFAM" id="SSF51735">
    <property type="entry name" value="NAD(P)-binding Rossmann-fold domains"/>
    <property type="match status" value="2"/>
</dbReference>
<dbReference type="Proteomes" id="UP000241890">
    <property type="component" value="Unassembled WGS sequence"/>
</dbReference>
<comment type="pathway">
    <text evidence="1">Metabolic intermediate biosynthesis; chorismate biosynthesis; chorismate from D-erythrose 4-phosphate and phosphoenolpyruvate: step 5/7.</text>
</comment>
<dbReference type="CDD" id="cd00464">
    <property type="entry name" value="SK"/>
    <property type="match status" value="1"/>
</dbReference>
<keyword evidence="5" id="KW-0547">Nucleotide-binding</keyword>
<evidence type="ECO:0000256" key="2">
    <source>
        <dbReference type="ARBA" id="ARBA00012154"/>
    </source>
</evidence>
<dbReference type="HAMAP" id="MF_00109">
    <property type="entry name" value="Shikimate_kinase"/>
    <property type="match status" value="1"/>
</dbReference>
<dbReference type="InterPro" id="IPR000623">
    <property type="entry name" value="Shikimate_kinase/TSH1"/>
</dbReference>
<keyword evidence="14" id="KW-1185">Reference proteome</keyword>
<dbReference type="InterPro" id="IPR027417">
    <property type="entry name" value="P-loop_NTPase"/>
</dbReference>
<keyword evidence="8" id="KW-0057">Aromatic amino acid biosynthesis</keyword>
<evidence type="ECO:0000256" key="1">
    <source>
        <dbReference type="ARBA" id="ARBA00004842"/>
    </source>
</evidence>
<dbReference type="GO" id="GO:0009423">
    <property type="term" value="P:chorismate biosynthetic process"/>
    <property type="evidence" value="ECO:0007669"/>
    <property type="project" value="UniProtKB-UniPathway"/>
</dbReference>
<protein>
    <recommendedName>
        <fullName evidence="2">shikimate kinase</fullName>
        <ecNumber evidence="2">2.7.1.71</ecNumber>
    </recommendedName>
</protein>
<dbReference type="GO" id="GO:0005524">
    <property type="term" value="F:ATP binding"/>
    <property type="evidence" value="ECO:0007669"/>
    <property type="project" value="UniProtKB-KW"/>
</dbReference>
<proteinExistence type="inferred from homology"/>
<feature type="domain" description="Shikimate dehydrogenase substrate binding N-terminal" evidence="11">
    <location>
        <begin position="701"/>
        <end position="781"/>
    </location>
</feature>
<dbReference type="GO" id="GO:0019632">
    <property type="term" value="P:shikimate metabolic process"/>
    <property type="evidence" value="ECO:0007669"/>
    <property type="project" value="TreeGrafter"/>
</dbReference>
<dbReference type="GO" id="GO:0008652">
    <property type="term" value="P:amino acid biosynthetic process"/>
    <property type="evidence" value="ECO:0007669"/>
    <property type="project" value="UniProtKB-KW"/>
</dbReference>
<evidence type="ECO:0000256" key="3">
    <source>
        <dbReference type="ARBA" id="ARBA00022605"/>
    </source>
</evidence>
<dbReference type="InterPro" id="IPR041121">
    <property type="entry name" value="SDH_C"/>
</dbReference>
<dbReference type="PRINTS" id="PR01100">
    <property type="entry name" value="SHIKIMTKNASE"/>
</dbReference>
<feature type="domain" description="Shikimate dehydrogenase substrate binding N-terminal" evidence="11">
    <location>
        <begin position="422"/>
        <end position="502"/>
    </location>
</feature>
<dbReference type="SUPFAM" id="SSF53223">
    <property type="entry name" value="Aminoacid dehydrogenase-like, N-terminal domain"/>
    <property type="match status" value="2"/>
</dbReference>
<dbReference type="GO" id="GO:0004764">
    <property type="term" value="F:shikimate 3-dehydrogenase (NADP+) activity"/>
    <property type="evidence" value="ECO:0007669"/>
    <property type="project" value="InterPro"/>
</dbReference>
<dbReference type="Gene3D" id="3.40.50.720">
    <property type="entry name" value="NAD(P)-binding Rossmann-like Domain"/>
    <property type="match status" value="2"/>
</dbReference>
<keyword evidence="3" id="KW-0028">Amino-acid biosynthesis</keyword>
<dbReference type="Gene3D" id="3.40.50.300">
    <property type="entry name" value="P-loop containing nucleotide triphosphate hydrolases"/>
    <property type="match status" value="1"/>
</dbReference>
<dbReference type="InterPro" id="IPR013708">
    <property type="entry name" value="Shikimate_DH-bd_N"/>
</dbReference>
<dbReference type="InterPro" id="IPR006151">
    <property type="entry name" value="Shikm_DH/Glu-tRNA_Rdtase"/>
</dbReference>
<dbReference type="AlphaFoldDB" id="A0A2R5GHH6"/>
<keyword evidence="4" id="KW-0808">Transferase</keyword>
<organism evidence="13 14">
    <name type="scientific">Hondaea fermentalgiana</name>
    <dbReference type="NCBI Taxonomy" id="2315210"/>
    <lineage>
        <taxon>Eukaryota</taxon>
        <taxon>Sar</taxon>
        <taxon>Stramenopiles</taxon>
        <taxon>Bigyra</taxon>
        <taxon>Labyrinthulomycetes</taxon>
        <taxon>Thraustochytrida</taxon>
        <taxon>Thraustochytriidae</taxon>
        <taxon>Hondaea</taxon>
    </lineage>
</organism>
<dbReference type="InterPro" id="IPR046346">
    <property type="entry name" value="Aminoacid_DH-like_N_sf"/>
</dbReference>
<dbReference type="GO" id="GO:0009073">
    <property type="term" value="P:aromatic amino acid family biosynthetic process"/>
    <property type="evidence" value="ECO:0007669"/>
    <property type="project" value="UniProtKB-KW"/>
</dbReference>
<dbReference type="Pfam" id="PF01488">
    <property type="entry name" value="Shikimate_DH"/>
    <property type="match status" value="1"/>
</dbReference>
<evidence type="ECO:0000259" key="10">
    <source>
        <dbReference type="Pfam" id="PF01488"/>
    </source>
</evidence>
<dbReference type="InterPro" id="IPR022893">
    <property type="entry name" value="Shikimate_DH_fam"/>
</dbReference>
<evidence type="ECO:0000259" key="12">
    <source>
        <dbReference type="Pfam" id="PF18317"/>
    </source>
</evidence>
<feature type="domain" description="Quinate/shikimate 5-dehydrogenase/glutamyl-tRNA reductase" evidence="10">
    <location>
        <begin position="821"/>
        <end position="882"/>
    </location>
</feature>
<name>A0A2R5GHH6_9STRA</name>